<feature type="domain" description="Thiamine pyrophosphate enzyme TPP-binding" evidence="2">
    <location>
        <begin position="49"/>
        <end position="187"/>
    </location>
</feature>
<dbReference type="Gene3D" id="3.40.50.970">
    <property type="match status" value="1"/>
</dbReference>
<gene>
    <name evidence="3" type="ORF">METZ01_LOCUS170600</name>
</gene>
<accession>A0A382BVA1</accession>
<organism evidence="3">
    <name type="scientific">marine metagenome</name>
    <dbReference type="NCBI Taxonomy" id="408172"/>
    <lineage>
        <taxon>unclassified sequences</taxon>
        <taxon>metagenomes</taxon>
        <taxon>ecological metagenomes</taxon>
    </lineage>
</organism>
<dbReference type="InterPro" id="IPR011766">
    <property type="entry name" value="TPP_enzyme_TPP-bd"/>
</dbReference>
<evidence type="ECO:0000256" key="1">
    <source>
        <dbReference type="ARBA" id="ARBA00023002"/>
    </source>
</evidence>
<protein>
    <recommendedName>
        <fullName evidence="2">Thiamine pyrophosphate enzyme TPP-binding domain-containing protein</fullName>
    </recommendedName>
</protein>
<evidence type="ECO:0000313" key="3">
    <source>
        <dbReference type="EMBL" id="SVB17746.1"/>
    </source>
</evidence>
<sequence>MVPTKACQGCAIGAIEMWLLQAIDELGLKQEDVIFGAGIGCVGRMTFATWGGDNFGATHGRAMAVATGLKMAQPDKKILLVVGDGDAASIGTSHLIHAARRNVGMTVICEDNMGYESTGGQFSPTTPTGYVTNSSPYGMVEQSFDPCDVVIAAGATFVAETTSVQWRQTVKIVKKAMQNDGFSFVHIRFPCIENFGAQALGSRDPIVGMDWIYDHTKGKTKDGKDTEFAWETGIKHDASNSRPEYSKMLRDMNARVRSDMAASS</sequence>
<dbReference type="GO" id="GO:0045333">
    <property type="term" value="P:cellular respiration"/>
    <property type="evidence" value="ECO:0007669"/>
    <property type="project" value="UniProtKB-ARBA"/>
</dbReference>
<dbReference type="GO" id="GO:0016625">
    <property type="term" value="F:oxidoreductase activity, acting on the aldehyde or oxo group of donors, iron-sulfur protein as acceptor"/>
    <property type="evidence" value="ECO:0007669"/>
    <property type="project" value="UniProtKB-ARBA"/>
</dbReference>
<keyword evidence="1" id="KW-0560">Oxidoreductase</keyword>
<dbReference type="PANTHER" id="PTHR48084:SF1">
    <property type="entry name" value="2-OXOGLUTARATE SYNTHASE SUBUNIT KORB"/>
    <property type="match status" value="1"/>
</dbReference>
<dbReference type="SUPFAM" id="SSF52518">
    <property type="entry name" value="Thiamin diphosphate-binding fold (THDP-binding)"/>
    <property type="match status" value="1"/>
</dbReference>
<dbReference type="EMBL" id="UINC01031541">
    <property type="protein sequence ID" value="SVB17746.1"/>
    <property type="molecule type" value="Genomic_DNA"/>
</dbReference>
<dbReference type="InterPro" id="IPR029061">
    <property type="entry name" value="THDP-binding"/>
</dbReference>
<dbReference type="AlphaFoldDB" id="A0A382BVA1"/>
<proteinExistence type="predicted"/>
<dbReference type="InterPro" id="IPR051457">
    <property type="entry name" value="2-oxoacid:Fd_oxidoreductase"/>
</dbReference>
<evidence type="ECO:0000259" key="2">
    <source>
        <dbReference type="Pfam" id="PF02775"/>
    </source>
</evidence>
<dbReference type="GO" id="GO:0030976">
    <property type="term" value="F:thiamine pyrophosphate binding"/>
    <property type="evidence" value="ECO:0007669"/>
    <property type="project" value="InterPro"/>
</dbReference>
<name>A0A382BVA1_9ZZZZ</name>
<dbReference type="Pfam" id="PF02775">
    <property type="entry name" value="TPP_enzyme_C"/>
    <property type="match status" value="1"/>
</dbReference>
<dbReference type="PANTHER" id="PTHR48084">
    <property type="entry name" value="2-OXOGLUTARATE OXIDOREDUCTASE SUBUNIT KORB-RELATED"/>
    <property type="match status" value="1"/>
</dbReference>
<reference evidence="3" key="1">
    <citation type="submission" date="2018-05" db="EMBL/GenBank/DDBJ databases">
        <authorList>
            <person name="Lanie J.A."/>
            <person name="Ng W.-L."/>
            <person name="Kazmierczak K.M."/>
            <person name="Andrzejewski T.M."/>
            <person name="Davidsen T.M."/>
            <person name="Wayne K.J."/>
            <person name="Tettelin H."/>
            <person name="Glass J.I."/>
            <person name="Rusch D."/>
            <person name="Podicherti R."/>
            <person name="Tsui H.-C.T."/>
            <person name="Winkler M.E."/>
        </authorList>
    </citation>
    <scope>NUCLEOTIDE SEQUENCE</scope>
</reference>